<evidence type="ECO:0000313" key="9">
    <source>
        <dbReference type="Proteomes" id="UP001272242"/>
    </source>
</evidence>
<evidence type="ECO:0000256" key="4">
    <source>
        <dbReference type="ARBA" id="ARBA00022989"/>
    </source>
</evidence>
<sequence length="491" mass="51967">MHAGTDSAGPKEPVPGARSALALLLIINLFNYIDRQVLSAVLPLLLLDGTIIDPNDPDPNFKLGLLTSAFLITYMVFSPLFGWLDGRGARRWVILGIGVVFWSLASGASGLATGYAMLLATRCLVGIGEAAYAPVASAMLSDAYPANQRGKVLAIFNLAVPVGSALGFGIGGVIALLTGDWRPAFWFTLSGLLLGAWCFAKRELPRPPVQPPTDRPSYWAVLGRLSQVRSFALCCAGMTAITFVTGGVGVWVPAYFFQREARFEVTPAALAKLEGDLPAADVNKLRPLADGTERAYPEMRKAVAAALGEGEKRRAEKVFLATVTPASPNPAGLPIIFGGILVIGGLTATAAGAWLGERLRTRGTRGAYFLVCGGGAALALPFFLAMLFAPLPLAWVFTFLTIFCLFLYTGPGNVILANVVRSDVRGTAFAINVLVIHALGDVISPPLIGTVGDRYGLQTAFVLTSVMIAVGAVLWLWGVKFLDADTARAEE</sequence>
<evidence type="ECO:0000256" key="2">
    <source>
        <dbReference type="ARBA" id="ARBA00022448"/>
    </source>
</evidence>
<feature type="transmembrane region" description="Helical" evidence="6">
    <location>
        <begin position="428"/>
        <end position="448"/>
    </location>
</feature>
<feature type="transmembrane region" description="Helical" evidence="6">
    <location>
        <begin position="119"/>
        <end position="140"/>
    </location>
</feature>
<dbReference type="Gene3D" id="1.20.1250.20">
    <property type="entry name" value="MFS general substrate transporter like domains"/>
    <property type="match status" value="2"/>
</dbReference>
<dbReference type="PANTHER" id="PTHR23505:SF79">
    <property type="entry name" value="PROTEIN SPINSTER"/>
    <property type="match status" value="1"/>
</dbReference>
<feature type="transmembrane region" description="Helical" evidence="6">
    <location>
        <begin position="152"/>
        <end position="177"/>
    </location>
</feature>
<accession>A0ABU5EVL4</accession>
<dbReference type="InterPro" id="IPR036259">
    <property type="entry name" value="MFS_trans_sf"/>
</dbReference>
<organism evidence="8 9">
    <name type="scientific">Gemmata algarum</name>
    <dbReference type="NCBI Taxonomy" id="2975278"/>
    <lineage>
        <taxon>Bacteria</taxon>
        <taxon>Pseudomonadati</taxon>
        <taxon>Planctomycetota</taxon>
        <taxon>Planctomycetia</taxon>
        <taxon>Gemmatales</taxon>
        <taxon>Gemmataceae</taxon>
        <taxon>Gemmata</taxon>
    </lineage>
</organism>
<evidence type="ECO:0000256" key="5">
    <source>
        <dbReference type="ARBA" id="ARBA00023136"/>
    </source>
</evidence>
<evidence type="ECO:0000313" key="8">
    <source>
        <dbReference type="EMBL" id="MDY3559009.1"/>
    </source>
</evidence>
<feature type="transmembrane region" description="Helical" evidence="6">
    <location>
        <begin position="92"/>
        <end position="113"/>
    </location>
</feature>
<feature type="transmembrane region" description="Helical" evidence="6">
    <location>
        <begin position="367"/>
        <end position="388"/>
    </location>
</feature>
<keyword evidence="4 6" id="KW-1133">Transmembrane helix</keyword>
<comment type="subcellular location">
    <subcellularLocation>
        <location evidence="1">Membrane</location>
        <topology evidence="1">Multi-pass membrane protein</topology>
    </subcellularLocation>
</comment>
<name>A0ABU5EVL4_9BACT</name>
<feature type="transmembrane region" description="Helical" evidence="6">
    <location>
        <begin position="65"/>
        <end position="85"/>
    </location>
</feature>
<keyword evidence="9" id="KW-1185">Reference proteome</keyword>
<gene>
    <name evidence="8" type="ORF">R5W23_006199</name>
</gene>
<dbReference type="EMBL" id="JAXBLV010000077">
    <property type="protein sequence ID" value="MDY3559009.1"/>
    <property type="molecule type" value="Genomic_DNA"/>
</dbReference>
<dbReference type="RefSeq" id="WP_320685851.1">
    <property type="nucleotide sequence ID" value="NZ_JAXBLV010000077.1"/>
</dbReference>
<dbReference type="SUPFAM" id="SSF103473">
    <property type="entry name" value="MFS general substrate transporter"/>
    <property type="match status" value="1"/>
</dbReference>
<dbReference type="Proteomes" id="UP001272242">
    <property type="component" value="Unassembled WGS sequence"/>
</dbReference>
<evidence type="ECO:0000256" key="1">
    <source>
        <dbReference type="ARBA" id="ARBA00004141"/>
    </source>
</evidence>
<dbReference type="InterPro" id="IPR011701">
    <property type="entry name" value="MFS"/>
</dbReference>
<evidence type="ECO:0000256" key="3">
    <source>
        <dbReference type="ARBA" id="ARBA00022692"/>
    </source>
</evidence>
<keyword evidence="5 6" id="KW-0472">Membrane</keyword>
<dbReference type="PANTHER" id="PTHR23505">
    <property type="entry name" value="SPINSTER"/>
    <property type="match status" value="1"/>
</dbReference>
<protein>
    <submittedName>
        <fullName evidence="8">MFS transporter</fullName>
    </submittedName>
</protein>
<evidence type="ECO:0000256" key="6">
    <source>
        <dbReference type="SAM" id="Phobius"/>
    </source>
</evidence>
<evidence type="ECO:0000259" key="7">
    <source>
        <dbReference type="PROSITE" id="PS50850"/>
    </source>
</evidence>
<dbReference type="Pfam" id="PF07690">
    <property type="entry name" value="MFS_1"/>
    <property type="match status" value="1"/>
</dbReference>
<feature type="transmembrane region" description="Helical" evidence="6">
    <location>
        <begin position="335"/>
        <end position="355"/>
    </location>
</feature>
<dbReference type="CDD" id="cd17328">
    <property type="entry name" value="MFS_spinster_like"/>
    <property type="match status" value="1"/>
</dbReference>
<feature type="domain" description="Major facilitator superfamily (MFS) profile" evidence="7">
    <location>
        <begin position="20"/>
        <end position="483"/>
    </location>
</feature>
<dbReference type="PROSITE" id="PS50850">
    <property type="entry name" value="MFS"/>
    <property type="match status" value="1"/>
</dbReference>
<feature type="transmembrane region" description="Helical" evidence="6">
    <location>
        <begin position="394"/>
        <end position="416"/>
    </location>
</feature>
<feature type="transmembrane region" description="Helical" evidence="6">
    <location>
        <begin position="231"/>
        <end position="257"/>
    </location>
</feature>
<reference evidence="9" key="1">
    <citation type="journal article" date="2023" name="Mar. Drugs">
        <title>Gemmata algarum, a Novel Planctomycete Isolated from an Algal Mat, Displays Antimicrobial Activity.</title>
        <authorList>
            <person name="Kumar G."/>
            <person name="Kallscheuer N."/>
            <person name="Kashif M."/>
            <person name="Ahamad S."/>
            <person name="Jagadeeshwari U."/>
            <person name="Pannikurungottu S."/>
            <person name="Haufschild T."/>
            <person name="Kabuu M."/>
            <person name="Sasikala C."/>
            <person name="Jogler C."/>
            <person name="Ramana C."/>
        </authorList>
    </citation>
    <scope>NUCLEOTIDE SEQUENCE [LARGE SCALE GENOMIC DNA]</scope>
    <source>
        <strain evidence="9">JC673</strain>
    </source>
</reference>
<feature type="transmembrane region" description="Helical" evidence="6">
    <location>
        <begin position="183"/>
        <end position="200"/>
    </location>
</feature>
<dbReference type="InterPro" id="IPR020846">
    <property type="entry name" value="MFS_dom"/>
</dbReference>
<keyword evidence="3 6" id="KW-0812">Transmembrane</keyword>
<comment type="caution">
    <text evidence="8">The sequence shown here is derived from an EMBL/GenBank/DDBJ whole genome shotgun (WGS) entry which is preliminary data.</text>
</comment>
<feature type="transmembrane region" description="Helical" evidence="6">
    <location>
        <begin position="460"/>
        <end position="479"/>
    </location>
</feature>
<keyword evidence="2" id="KW-0813">Transport</keyword>
<proteinExistence type="predicted"/>
<dbReference type="InterPro" id="IPR044770">
    <property type="entry name" value="MFS_spinster-like"/>
</dbReference>